<dbReference type="InterPro" id="IPR036390">
    <property type="entry name" value="WH_DNA-bd_sf"/>
</dbReference>
<keyword evidence="2" id="KW-0804">Transcription</keyword>
<dbReference type="InterPro" id="IPR013199">
    <property type="entry name" value="HTH_Mga_DNA-bd_dom"/>
</dbReference>
<feature type="domain" description="Mga helix-turn-helix" evidence="3">
    <location>
        <begin position="85"/>
        <end position="162"/>
    </location>
</feature>
<accession>A0ABS3HHQ2</accession>
<evidence type="ECO:0000259" key="4">
    <source>
        <dbReference type="Pfam" id="PF08280"/>
    </source>
</evidence>
<evidence type="ECO:0000313" key="6">
    <source>
        <dbReference type="Proteomes" id="UP000664495"/>
    </source>
</evidence>
<keyword evidence="6" id="KW-1185">Reference proteome</keyword>
<dbReference type="EMBL" id="JAFLVR010000027">
    <property type="protein sequence ID" value="MBO0452979.1"/>
    <property type="molecule type" value="Genomic_DNA"/>
</dbReference>
<comment type="caution">
    <text evidence="5">The sequence shown here is derived from an EMBL/GenBank/DDBJ whole genome shotgun (WGS) entry which is preliminary data.</text>
</comment>
<evidence type="ECO:0000313" key="5">
    <source>
        <dbReference type="EMBL" id="MBO0452979.1"/>
    </source>
</evidence>
<protein>
    <submittedName>
        <fullName evidence="5">Helix-turn-helix domain-containing protein</fullName>
    </submittedName>
</protein>
<dbReference type="Gene3D" id="1.10.10.10">
    <property type="entry name" value="Winged helix-like DNA-binding domain superfamily/Winged helix DNA-binding domain"/>
    <property type="match status" value="1"/>
</dbReference>
<gene>
    <name evidence="5" type="ORF">JZO85_11900</name>
</gene>
<dbReference type="SUPFAM" id="SSF46785">
    <property type="entry name" value="Winged helix' DNA-binding domain"/>
    <property type="match status" value="1"/>
</dbReference>
<dbReference type="Pfam" id="PF05043">
    <property type="entry name" value="Mga"/>
    <property type="match status" value="1"/>
</dbReference>
<dbReference type="PANTHER" id="PTHR30185">
    <property type="entry name" value="CRYPTIC BETA-GLUCOSIDE BGL OPERON ANTITERMINATOR"/>
    <property type="match status" value="1"/>
</dbReference>
<keyword evidence="1" id="KW-0805">Transcription regulation</keyword>
<dbReference type="Proteomes" id="UP000664495">
    <property type="component" value="Unassembled WGS sequence"/>
</dbReference>
<reference evidence="5 6" key="1">
    <citation type="submission" date="2021-03" db="EMBL/GenBank/DDBJ databases">
        <title>Enterococcal diversity collection.</title>
        <authorList>
            <person name="Gilmore M.S."/>
            <person name="Schwartzman J."/>
            <person name="Van Tyne D."/>
            <person name="Martin M."/>
            <person name="Earl A.M."/>
            <person name="Manson A.L."/>
            <person name="Straub T."/>
            <person name="Salamzade R."/>
            <person name="Saavedra J."/>
            <person name="Lebreton F."/>
            <person name="Prichula J."/>
            <person name="Schaufler K."/>
            <person name="Gaca A."/>
            <person name="Sgardioli B."/>
            <person name="Wagenaar J."/>
            <person name="Strong T."/>
        </authorList>
    </citation>
    <scope>NUCLEOTIDE SEQUENCE [LARGE SCALE GENOMIC DNA]</scope>
    <source>
        <strain evidence="5 6">MJM16</strain>
    </source>
</reference>
<dbReference type="InterPro" id="IPR050661">
    <property type="entry name" value="BglG_antiterminators"/>
</dbReference>
<dbReference type="PANTHER" id="PTHR30185:SF18">
    <property type="entry name" value="TRANSCRIPTIONAL REGULATOR MTLR"/>
    <property type="match status" value="1"/>
</dbReference>
<organism evidence="5 6">
    <name type="scientific">Candidatus Enterococcus murrayae</name>
    <dbReference type="NCBI Taxonomy" id="2815321"/>
    <lineage>
        <taxon>Bacteria</taxon>
        <taxon>Bacillati</taxon>
        <taxon>Bacillota</taxon>
        <taxon>Bacilli</taxon>
        <taxon>Lactobacillales</taxon>
        <taxon>Enterococcaceae</taxon>
        <taxon>Enterococcus</taxon>
    </lineage>
</organism>
<dbReference type="InterPro" id="IPR036388">
    <property type="entry name" value="WH-like_DNA-bd_sf"/>
</dbReference>
<feature type="domain" description="M protein trans-acting positive regulator (MGA) HTH" evidence="4">
    <location>
        <begin position="18"/>
        <end position="64"/>
    </location>
</feature>
<sequence length="480" mass="55775">MESLTAKIITNLLSKRCLGILNLLEGKEEIQTREIAESLNSSKRTILADLNELRDYFGSAITISGSNRGIKLTVNDYTIYHEKKKKYVQQEPLVQIIAGIYSGEYLSISEWAEKVNFSESTVLRLLKKLDRIIQNYRLGVIRSPVKFSGRELDIRKFFWDLYYESTFIEINEVEGCHQAALTQLILADDRFVSIKRVRSILNLSFKRIGMGEIEFLPKIVENVKVDRLIAPLFLEIRKITYLKKYSDAVLYREVVFIFLMLYSHWNQRKLTGIRLLEFSSTSKDFSRSLVKFLLDGRTKEDRGKVELAVQDFLSRQYTKICLGETYLKNTEDNNRFAKSLNPRLHNELCTYLINHTALPSHFQNTFISDFSSSFLLYLFANQFIFTPINVLILLENDSIIDEPTKIIFEKFFSTQATILYEEEIGISDIKKDQYSKIITNIIPFEHEVTDNAEVIHFSKSFSVEDIIRLVSSLQEKQKIG</sequence>
<evidence type="ECO:0000259" key="3">
    <source>
        <dbReference type="Pfam" id="PF05043"/>
    </source>
</evidence>
<evidence type="ECO:0000256" key="2">
    <source>
        <dbReference type="ARBA" id="ARBA00023163"/>
    </source>
</evidence>
<dbReference type="Pfam" id="PF08280">
    <property type="entry name" value="HTH_Mga"/>
    <property type="match status" value="1"/>
</dbReference>
<evidence type="ECO:0000256" key="1">
    <source>
        <dbReference type="ARBA" id="ARBA00023015"/>
    </source>
</evidence>
<dbReference type="RefSeq" id="WP_207108752.1">
    <property type="nucleotide sequence ID" value="NZ_JAFLVR010000027.1"/>
</dbReference>
<name>A0ABS3HHQ2_9ENTE</name>
<proteinExistence type="predicted"/>
<dbReference type="InterPro" id="IPR007737">
    <property type="entry name" value="Mga_HTH"/>
</dbReference>